<dbReference type="GO" id="GO:0070652">
    <property type="term" value="C:HAUS complex"/>
    <property type="evidence" value="ECO:0007669"/>
    <property type="project" value="TreeGrafter"/>
</dbReference>
<dbReference type="GO" id="GO:0031023">
    <property type="term" value="P:microtubule organizing center organization"/>
    <property type="evidence" value="ECO:0007669"/>
    <property type="project" value="TreeGrafter"/>
</dbReference>
<organism evidence="1 2">
    <name type="scientific">Nephila pilipes</name>
    <name type="common">Giant wood spider</name>
    <name type="synonym">Nephila maculata</name>
    <dbReference type="NCBI Taxonomy" id="299642"/>
    <lineage>
        <taxon>Eukaryota</taxon>
        <taxon>Metazoa</taxon>
        <taxon>Ecdysozoa</taxon>
        <taxon>Arthropoda</taxon>
        <taxon>Chelicerata</taxon>
        <taxon>Arachnida</taxon>
        <taxon>Araneae</taxon>
        <taxon>Araneomorphae</taxon>
        <taxon>Entelegynae</taxon>
        <taxon>Araneoidea</taxon>
        <taxon>Nephilidae</taxon>
        <taxon>Nephila</taxon>
    </lineage>
</organism>
<sequence>MSDFLKVHDIIQKLRQLDCPLFCDREDAWIKEILFKQNFDRYYLMEWIFSKLGFYIPRGDECQNSSEVKLKNLLAATSALGMCTKNDSNLIEGVASRKEQLTFWTVLIDILWKKCGLVSYSDAIGSIAEQYERQCKYINDLCNSVNLNHLFKEEVQLFPPYLLKESAEACSLTLSRIQSLKEIKAIALNSSYSSHPNWSIKNSILEENIGSSQCSDSILPCERILNKLEDDVSSTLSNLHNHATGDFTDTYDRLKLYLDIPSDDTIDVGSSFEAAKLKSETFLKLKDAISVLKSSEIEQKYLNSELQSIQISSEPLSDVLLGEYISILNEEKNDRA</sequence>
<dbReference type="OrthoDB" id="6435999at2759"/>
<dbReference type="GO" id="GO:0051225">
    <property type="term" value="P:spindle assembly"/>
    <property type="evidence" value="ECO:0007669"/>
    <property type="project" value="TreeGrafter"/>
</dbReference>
<dbReference type="EMBL" id="BMAW01029396">
    <property type="protein sequence ID" value="GFU11772.1"/>
    <property type="molecule type" value="Genomic_DNA"/>
</dbReference>
<keyword evidence="2" id="KW-1185">Reference proteome</keyword>
<evidence type="ECO:0000313" key="2">
    <source>
        <dbReference type="Proteomes" id="UP000887013"/>
    </source>
</evidence>
<comment type="caution">
    <text evidence="1">The sequence shown here is derived from an EMBL/GenBank/DDBJ whole genome shotgun (WGS) entry which is preliminary data.</text>
</comment>
<dbReference type="AlphaFoldDB" id="A0A8X6QAY1"/>
<gene>
    <name evidence="1" type="primary">AVEN_239451_1</name>
    <name evidence="1" type="ORF">NPIL_20601</name>
</gene>
<evidence type="ECO:0000313" key="1">
    <source>
        <dbReference type="EMBL" id="GFU11772.1"/>
    </source>
</evidence>
<accession>A0A8X6QAY1</accession>
<protein>
    <submittedName>
        <fullName evidence="1">Uncharacterized protein</fullName>
    </submittedName>
</protein>
<proteinExistence type="predicted"/>
<dbReference type="PANTHER" id="PTHR14352">
    <property type="entry name" value="HAUS AUGMIN-LIKE COMPLEX SUBUNIT 7"/>
    <property type="match status" value="1"/>
</dbReference>
<dbReference type="Proteomes" id="UP000887013">
    <property type="component" value="Unassembled WGS sequence"/>
</dbReference>
<reference evidence="1" key="1">
    <citation type="submission" date="2020-08" db="EMBL/GenBank/DDBJ databases">
        <title>Multicomponent nature underlies the extraordinary mechanical properties of spider dragline silk.</title>
        <authorList>
            <person name="Kono N."/>
            <person name="Nakamura H."/>
            <person name="Mori M."/>
            <person name="Yoshida Y."/>
            <person name="Ohtoshi R."/>
            <person name="Malay A.D."/>
            <person name="Moran D.A.P."/>
            <person name="Tomita M."/>
            <person name="Numata K."/>
            <person name="Arakawa K."/>
        </authorList>
    </citation>
    <scope>NUCLEOTIDE SEQUENCE</scope>
</reference>
<dbReference type="GO" id="GO:0051011">
    <property type="term" value="F:microtubule minus-end binding"/>
    <property type="evidence" value="ECO:0007669"/>
    <property type="project" value="TreeGrafter"/>
</dbReference>
<name>A0A8X6QAY1_NEPPI</name>
<dbReference type="PANTHER" id="PTHR14352:SF2">
    <property type="entry name" value="HAUS AUGMIN-LIKE COMPLEX SUBUNIT 7"/>
    <property type="match status" value="1"/>
</dbReference>
<dbReference type="InterPro" id="IPR029711">
    <property type="entry name" value="Haus7-like"/>
</dbReference>